<feature type="compositionally biased region" description="Polar residues" evidence="14">
    <location>
        <begin position="701"/>
        <end position="723"/>
    </location>
</feature>
<keyword evidence="9 13" id="KW-0175">Coiled coil</keyword>
<protein>
    <recommendedName>
        <fullName evidence="12">Protein Hook homolog 3</fullName>
    </recommendedName>
</protein>
<evidence type="ECO:0000256" key="9">
    <source>
        <dbReference type="ARBA" id="ARBA00023054"/>
    </source>
</evidence>
<comment type="subcellular location">
    <subcellularLocation>
        <location evidence="1">Cytoplasm</location>
        <location evidence="1">Cytoskeleton</location>
    </subcellularLocation>
    <subcellularLocation>
        <location evidence="2">Golgi apparatus</location>
    </subcellularLocation>
</comment>
<reference evidence="16" key="1">
    <citation type="submission" date="2016-10" db="EMBL/GenBank/DDBJ databases">
        <authorList>
            <person name="Bathige S.D.N.K."/>
            <person name="Lee S."/>
            <person name="Lee J."/>
        </authorList>
    </citation>
    <scope>NUCLEOTIDE SEQUENCE</scope>
</reference>
<evidence type="ECO:0000256" key="11">
    <source>
        <dbReference type="ARBA" id="ARBA00059999"/>
    </source>
</evidence>
<dbReference type="GO" id="GO:0031122">
    <property type="term" value="P:cytoplasmic microtubule organization"/>
    <property type="evidence" value="ECO:0007669"/>
    <property type="project" value="InterPro"/>
</dbReference>
<keyword evidence="6" id="KW-0493">Microtubule</keyword>
<accession>A0A7I6IQ25</accession>
<dbReference type="Pfam" id="PF19047">
    <property type="entry name" value="HOOK_N"/>
    <property type="match status" value="1"/>
</dbReference>
<dbReference type="GO" id="GO:0005813">
    <property type="term" value="C:centrosome"/>
    <property type="evidence" value="ECO:0007669"/>
    <property type="project" value="TreeGrafter"/>
</dbReference>
<dbReference type="GO" id="GO:0030705">
    <property type="term" value="P:cytoskeleton-dependent intracellular transport"/>
    <property type="evidence" value="ECO:0007669"/>
    <property type="project" value="InterPro"/>
</dbReference>
<dbReference type="GO" id="GO:0051959">
    <property type="term" value="F:dynein light intermediate chain binding"/>
    <property type="evidence" value="ECO:0007669"/>
    <property type="project" value="TreeGrafter"/>
</dbReference>
<keyword evidence="8" id="KW-0333">Golgi apparatus</keyword>
<dbReference type="Pfam" id="PF05622">
    <property type="entry name" value="HOOK"/>
    <property type="match status" value="1"/>
</dbReference>
<evidence type="ECO:0000256" key="13">
    <source>
        <dbReference type="SAM" id="Coils"/>
    </source>
</evidence>
<evidence type="ECO:0000256" key="2">
    <source>
        <dbReference type="ARBA" id="ARBA00004555"/>
    </source>
</evidence>
<evidence type="ECO:0000256" key="12">
    <source>
        <dbReference type="ARBA" id="ARBA00069408"/>
    </source>
</evidence>
<dbReference type="PROSITE" id="PS50021">
    <property type="entry name" value="CH"/>
    <property type="match status" value="1"/>
</dbReference>
<dbReference type="SUPFAM" id="SSF116907">
    <property type="entry name" value="Hook domain"/>
    <property type="match status" value="1"/>
</dbReference>
<evidence type="ECO:0000256" key="3">
    <source>
        <dbReference type="ARBA" id="ARBA00006946"/>
    </source>
</evidence>
<dbReference type="InterPro" id="IPR001715">
    <property type="entry name" value="CH_dom"/>
</dbReference>
<dbReference type="InterPro" id="IPR043936">
    <property type="entry name" value="HOOK_N"/>
</dbReference>
<dbReference type="CDD" id="cd22222">
    <property type="entry name" value="HkD_Hook"/>
    <property type="match status" value="1"/>
</dbReference>
<dbReference type="GO" id="GO:0015031">
    <property type="term" value="P:protein transport"/>
    <property type="evidence" value="ECO:0007669"/>
    <property type="project" value="UniProtKB-KW"/>
</dbReference>
<proteinExistence type="evidence at transcript level"/>
<dbReference type="GO" id="GO:0008017">
    <property type="term" value="F:microtubule binding"/>
    <property type="evidence" value="ECO:0007669"/>
    <property type="project" value="InterPro"/>
</dbReference>
<dbReference type="GO" id="GO:0005794">
    <property type="term" value="C:Golgi apparatus"/>
    <property type="evidence" value="ECO:0007669"/>
    <property type="project" value="UniProtKB-SubCell"/>
</dbReference>
<keyword evidence="7" id="KW-0653">Protein transport</keyword>
<organism evidence="16">
    <name type="scientific">Haliotis discus discus</name>
    <name type="common">disc abalone</name>
    <dbReference type="NCBI Taxonomy" id="91233"/>
    <lineage>
        <taxon>Eukaryota</taxon>
        <taxon>Metazoa</taxon>
        <taxon>Spiralia</taxon>
        <taxon>Lophotrochozoa</taxon>
        <taxon>Mollusca</taxon>
        <taxon>Gastropoda</taxon>
        <taxon>Vetigastropoda</taxon>
        <taxon>Lepetellida</taxon>
        <taxon>Haliotoidea</taxon>
        <taxon>Haliotidae</taxon>
        <taxon>Haliotis</taxon>
    </lineage>
</organism>
<evidence type="ECO:0000259" key="15">
    <source>
        <dbReference type="PROSITE" id="PS50021"/>
    </source>
</evidence>
<evidence type="ECO:0000256" key="1">
    <source>
        <dbReference type="ARBA" id="ARBA00004245"/>
    </source>
</evidence>
<feature type="coiled-coil region" evidence="13">
    <location>
        <begin position="243"/>
        <end position="422"/>
    </location>
</feature>
<evidence type="ECO:0000256" key="10">
    <source>
        <dbReference type="ARBA" id="ARBA00023212"/>
    </source>
</evidence>
<evidence type="ECO:0000256" key="7">
    <source>
        <dbReference type="ARBA" id="ARBA00022927"/>
    </source>
</evidence>
<evidence type="ECO:0000256" key="6">
    <source>
        <dbReference type="ARBA" id="ARBA00022701"/>
    </source>
</evidence>
<feature type="coiled-coil region" evidence="13">
    <location>
        <begin position="482"/>
        <end position="657"/>
    </location>
</feature>
<sequence length="723" mass="83396">MDRDKLCTSLITWLKTFNIDVPCSTADELSNGIAMAQVLHQIAPDYFSDSWMSKMKRDDTLNWRLKVSNLKKILKGILEYNLEVLGIQIQGFQMPDINAIGEHNNASELGRLLQLILGCAVNCEEKHEYIQRIMAMEESVQQMIMNAIQELMTKEIASAADSESEMAEQLKKTVEELNSALEAKEELLQRCHELDMQVASLSEEKSMFSVENERLLERLHQAESMDDPSTPAGKRYHHLSSQIEKLQEEVYKLETGKDDYRIKFEVASKELAEQKEKNAELSALADEARSLKDELDILRHTSEQVAKYESTIESYKKKLEDMSDLRGQIKMLEEKNTKYMQEHLELQEDARKASSLKQQLEMYKIQTHELQSKLADEIKRADKAEFEFKRVQEKMVTLQSERDRIATERDSLKEMNEELKCTTQFQVPDIVAGNNELPDLASTPHRMEMLSIPPEIKEKLLRLEHENRMLTMGSAGTQDEQTQLIQTMLDDANARKNELETEVRIGNQRILELEAQLEDLQDNKLSSVSNTEVIQLHKKINELEQKVDSQTTELGQRNRELAQLQGQVSAGADRVLSLQEQLNKKDDDMKTMEERYTRYLERAKQVVSEMSSMQKMDGDAPELQLLRSQLIEKERQISQMEKESEKTRNIRDQEQKLMVSAWYNLGMQIQRKEAEERLVNSSLGQSFLARQRQTRTRQGQPQVTNRPNSTSVSLGTSNNIPSS</sequence>
<dbReference type="Gene3D" id="1.10.418.10">
    <property type="entry name" value="Calponin-like domain"/>
    <property type="match status" value="1"/>
</dbReference>
<dbReference type="PANTHER" id="PTHR18947">
    <property type="entry name" value="HOOK PROTEINS"/>
    <property type="match status" value="1"/>
</dbReference>
<evidence type="ECO:0000256" key="4">
    <source>
        <dbReference type="ARBA" id="ARBA00022448"/>
    </source>
</evidence>
<feature type="coiled-coil region" evidence="13">
    <location>
        <begin position="160"/>
        <end position="204"/>
    </location>
</feature>
<evidence type="ECO:0000256" key="8">
    <source>
        <dbReference type="ARBA" id="ARBA00023034"/>
    </source>
</evidence>
<dbReference type="EMBL" id="KY022633">
    <property type="protein sequence ID" value="ARR97151.1"/>
    <property type="molecule type" value="mRNA"/>
</dbReference>
<dbReference type="InterPro" id="IPR036872">
    <property type="entry name" value="CH_dom_sf"/>
</dbReference>
<feature type="region of interest" description="Disordered" evidence="14">
    <location>
        <begin position="686"/>
        <end position="723"/>
    </location>
</feature>
<keyword evidence="5" id="KW-0963">Cytoplasm</keyword>
<feature type="domain" description="Calponin-homology (CH)" evidence="15">
    <location>
        <begin position="4"/>
        <end position="120"/>
    </location>
</feature>
<keyword evidence="10" id="KW-0206">Cytoskeleton</keyword>
<comment type="function">
    <text evidence="11">Acts as an adapter protein linking the dynein motor complex to various cargos and converts dynein from a non-processive to a highly processive motor in the presence of dynactin. Facilitates the interaction between dynein and dynactin and activates dynein processivity (the ability to move along a microtubule for a long distance without falling off the track). Predominantly recruits 2 dyneins, which increases both the force and speed of the microtubule motor. Component of the FTS/Hook/FHIP complex (FHF complex). The FHF complex may function to promote vesicle trafficking and/or fusion via the homotypic vesicular protein sorting complex (the HOPS complex). May regulate clearance of endocytosed receptors such as MSR1. Participates in defining the architecture and localization of the Golgi complex. FHF complex promotes the distribution of AP-4 complex to the perinuclear area of the cell.</text>
</comment>
<dbReference type="GO" id="GO:0005874">
    <property type="term" value="C:microtubule"/>
    <property type="evidence" value="ECO:0007669"/>
    <property type="project" value="UniProtKB-KW"/>
</dbReference>
<dbReference type="FunFam" id="1.10.418.10:FF:000215">
    <property type="entry name" value="Protein Hook homolog 3"/>
    <property type="match status" value="1"/>
</dbReference>
<dbReference type="InterPro" id="IPR008636">
    <property type="entry name" value="Hook_C"/>
</dbReference>
<name>A0A7I6IQ25_HALDI</name>
<evidence type="ECO:0000256" key="5">
    <source>
        <dbReference type="ARBA" id="ARBA00022490"/>
    </source>
</evidence>
<comment type="similarity">
    <text evidence="3">Belongs to the hook family.</text>
</comment>
<evidence type="ECO:0000256" key="14">
    <source>
        <dbReference type="SAM" id="MobiDB-lite"/>
    </source>
</evidence>
<dbReference type="PANTHER" id="PTHR18947:SF39">
    <property type="entry name" value="PROTEIN HOOK"/>
    <property type="match status" value="1"/>
</dbReference>
<keyword evidence="4" id="KW-0813">Transport</keyword>
<evidence type="ECO:0000313" key="16">
    <source>
        <dbReference type="EMBL" id="ARR97151.1"/>
    </source>
</evidence>
<dbReference type="AlphaFoldDB" id="A0A7I6IQ25"/>